<dbReference type="InterPro" id="IPR025362">
    <property type="entry name" value="DUF4266"/>
</dbReference>
<proteinExistence type="predicted"/>
<name>A0ABY3C8D5_9GAMM</name>
<dbReference type="RefSeq" id="WP_127029363.1">
    <property type="nucleotide sequence ID" value="NZ_RYFG02000106.1"/>
</dbReference>
<evidence type="ECO:0000313" key="3">
    <source>
        <dbReference type="Proteomes" id="UP000733744"/>
    </source>
</evidence>
<protein>
    <submittedName>
        <fullName evidence="2">DUF4266 domain-containing protein</fullName>
    </submittedName>
</protein>
<keyword evidence="3" id="KW-1185">Reference proteome</keyword>
<dbReference type="Proteomes" id="UP000733744">
    <property type="component" value="Unassembled WGS sequence"/>
</dbReference>
<comment type="caution">
    <text evidence="2">The sequence shown here is derived from an EMBL/GenBank/DDBJ whole genome shotgun (WGS) entry which is preliminary data.</text>
</comment>
<accession>A0ABY3C8D5</accession>
<evidence type="ECO:0000313" key="2">
    <source>
        <dbReference type="EMBL" id="TRW92837.1"/>
    </source>
</evidence>
<feature type="domain" description="DUF4266" evidence="1">
    <location>
        <begin position="19"/>
        <end position="68"/>
    </location>
</feature>
<gene>
    <name evidence="2" type="ORF">EKO24_014470</name>
</gene>
<dbReference type="Pfam" id="PF14086">
    <property type="entry name" value="DUF4266"/>
    <property type="match status" value="1"/>
</dbReference>
<sequence>MQQALLIVLSVCVTGCTPVSPWQRGKLASQQMALDPYPMQNTFQGHIYNSREAAMGGNSAGGGGCGCN</sequence>
<dbReference type="EMBL" id="RYFG02000106">
    <property type="protein sequence ID" value="TRW92837.1"/>
    <property type="molecule type" value="Genomic_DNA"/>
</dbReference>
<reference evidence="2 3" key="1">
    <citation type="journal article" date="2019" name="Antonie Van Leeuwenhoek">
        <title>Description of 'Ca. Methylobacter oryzae' KRF1, a novel species from the environmentally important Methylobacter clade 2.</title>
        <authorList>
            <person name="Khatri K."/>
            <person name="Mohite J.A."/>
            <person name="Pandit P.S."/>
            <person name="Bahulikar R."/>
            <person name="Rahalkar M.C."/>
        </authorList>
    </citation>
    <scope>NUCLEOTIDE SEQUENCE [LARGE SCALE GENOMIC DNA]</scope>
    <source>
        <strain evidence="2 3">KRF1</strain>
    </source>
</reference>
<organism evidence="2 3">
    <name type="scientific">Candidatus Methylobacter oryzae</name>
    <dbReference type="NCBI Taxonomy" id="2497749"/>
    <lineage>
        <taxon>Bacteria</taxon>
        <taxon>Pseudomonadati</taxon>
        <taxon>Pseudomonadota</taxon>
        <taxon>Gammaproteobacteria</taxon>
        <taxon>Methylococcales</taxon>
        <taxon>Methylococcaceae</taxon>
        <taxon>Methylobacter</taxon>
    </lineage>
</organism>
<evidence type="ECO:0000259" key="1">
    <source>
        <dbReference type="Pfam" id="PF14086"/>
    </source>
</evidence>